<accession>C6X965</accession>
<evidence type="ECO:0008006" key="3">
    <source>
        <dbReference type="Google" id="ProtNLM"/>
    </source>
</evidence>
<protein>
    <recommendedName>
        <fullName evidence="3">RNA polymerase factor sigma-32</fullName>
    </recommendedName>
</protein>
<dbReference type="AlphaFoldDB" id="C6X965"/>
<dbReference type="HOGENOM" id="CLU_152519_0_0_4"/>
<reference evidence="1 2" key="2">
    <citation type="journal article" date="2011" name="J. Bacteriol.">
        <title>Genomes of three methylotrophs from a single niche uncover genetic and metabolic divergence of Methylophilaceae.</title>
        <authorList>
            <person name="Lapidus A."/>
            <person name="Clum A."/>
            <person name="Labutti K."/>
            <person name="Kaluzhnaya M.G."/>
            <person name="Lim S."/>
            <person name="Beck D.A."/>
            <person name="Glavina Del Rio T."/>
            <person name="Nolan M."/>
            <person name="Mavromatis K."/>
            <person name="Huntemann M."/>
            <person name="Lucas S."/>
            <person name="Lidstrom M.E."/>
            <person name="Ivanova N."/>
            <person name="Chistoserdova L."/>
        </authorList>
    </citation>
    <scope>NUCLEOTIDE SEQUENCE [LARGE SCALE GENOMIC DNA]</scope>
    <source>
        <strain evidence="1 2">SIP3-4</strain>
    </source>
</reference>
<gene>
    <name evidence="1" type="ordered locus">Msip34_0437</name>
</gene>
<evidence type="ECO:0000313" key="2">
    <source>
        <dbReference type="Proteomes" id="UP000002743"/>
    </source>
</evidence>
<name>C6X965_METGS</name>
<dbReference type="Proteomes" id="UP000002743">
    <property type="component" value="Chromosome"/>
</dbReference>
<dbReference type="RefSeq" id="WP_015829355.1">
    <property type="nucleotide sequence ID" value="NC_012969.1"/>
</dbReference>
<dbReference type="InterPro" id="IPR016755">
    <property type="entry name" value="UCP019302"/>
</dbReference>
<dbReference type="STRING" id="582744.Msip34_0437"/>
<reference evidence="2" key="1">
    <citation type="submission" date="2009-07" db="EMBL/GenBank/DDBJ databases">
        <title>Complete sequence of chromosome of Methylovorus sp. SIP3-4.</title>
        <authorList>
            <person name="Lucas S."/>
            <person name="Copeland A."/>
            <person name="Lapidus A."/>
            <person name="Glavina del Rio T."/>
            <person name="Tice H."/>
            <person name="Bruce D."/>
            <person name="Goodwin L."/>
            <person name="Pitluck S."/>
            <person name="Clum A."/>
            <person name="Larimer F."/>
            <person name="Land M."/>
            <person name="Hauser L."/>
            <person name="Kyrpides N."/>
            <person name="Mikhailova N."/>
            <person name="Kayluzhnaya M."/>
            <person name="Chistoserdova L."/>
        </authorList>
    </citation>
    <scope>NUCLEOTIDE SEQUENCE [LARGE SCALE GENOMIC DNA]</scope>
    <source>
        <strain evidence="2">SIP3-4</strain>
    </source>
</reference>
<dbReference type="KEGG" id="mei:Msip34_0437"/>
<organism evidence="1 2">
    <name type="scientific">Methylovorus glucosotrophus (strain SIP3-4)</name>
    <dbReference type="NCBI Taxonomy" id="582744"/>
    <lineage>
        <taxon>Bacteria</taxon>
        <taxon>Pseudomonadati</taxon>
        <taxon>Pseudomonadota</taxon>
        <taxon>Betaproteobacteria</taxon>
        <taxon>Nitrosomonadales</taxon>
        <taxon>Methylophilaceae</taxon>
        <taxon>Methylovorus</taxon>
    </lineage>
</organism>
<keyword evidence="2" id="KW-1185">Reference proteome</keyword>
<dbReference type="EMBL" id="CP001674">
    <property type="protein sequence ID" value="ACT49685.1"/>
    <property type="molecule type" value="Genomic_DNA"/>
</dbReference>
<dbReference type="OrthoDB" id="7596112at2"/>
<sequence>MKPFSEILSTLASADHIQSIALYTPDQQPAGLIENKPGSQGSLKVYQHLLKKHGAITPAAAQEGLELYAEHTADAKAFPGKHPNIDRLLDVVSSQHTLTAKVTE</sequence>
<evidence type="ECO:0000313" key="1">
    <source>
        <dbReference type="EMBL" id="ACT49685.1"/>
    </source>
</evidence>
<dbReference type="Pfam" id="PF10084">
    <property type="entry name" value="DUF2322"/>
    <property type="match status" value="1"/>
</dbReference>
<proteinExistence type="predicted"/>
<dbReference type="eggNOG" id="COG4390">
    <property type="taxonomic scope" value="Bacteria"/>
</dbReference>